<organism evidence="2 3">
    <name type="scientific">Imshaugia aleurites</name>
    <dbReference type="NCBI Taxonomy" id="172621"/>
    <lineage>
        <taxon>Eukaryota</taxon>
        <taxon>Fungi</taxon>
        <taxon>Dikarya</taxon>
        <taxon>Ascomycota</taxon>
        <taxon>Pezizomycotina</taxon>
        <taxon>Lecanoromycetes</taxon>
        <taxon>OSLEUM clade</taxon>
        <taxon>Lecanoromycetidae</taxon>
        <taxon>Lecanorales</taxon>
        <taxon>Lecanorineae</taxon>
        <taxon>Parmeliaceae</taxon>
        <taxon>Imshaugia</taxon>
    </lineage>
</organism>
<feature type="compositionally biased region" description="Polar residues" evidence="1">
    <location>
        <begin position="75"/>
        <end position="88"/>
    </location>
</feature>
<evidence type="ECO:0000313" key="3">
    <source>
        <dbReference type="Proteomes" id="UP000664534"/>
    </source>
</evidence>
<comment type="caution">
    <text evidence="2">The sequence shown here is derived from an EMBL/GenBank/DDBJ whole genome shotgun (WGS) entry which is preliminary data.</text>
</comment>
<dbReference type="AlphaFoldDB" id="A0A8H3EYT5"/>
<feature type="region of interest" description="Disordered" evidence="1">
    <location>
        <begin position="1"/>
        <end position="50"/>
    </location>
</feature>
<keyword evidence="3" id="KW-1185">Reference proteome</keyword>
<evidence type="ECO:0000256" key="1">
    <source>
        <dbReference type="SAM" id="MobiDB-lite"/>
    </source>
</evidence>
<dbReference type="Proteomes" id="UP000664534">
    <property type="component" value="Unassembled WGS sequence"/>
</dbReference>
<gene>
    <name evidence="2" type="ORF">IMSHALPRED_002327</name>
</gene>
<proteinExistence type="predicted"/>
<feature type="compositionally biased region" description="Polar residues" evidence="1">
    <location>
        <begin position="1"/>
        <end position="12"/>
    </location>
</feature>
<dbReference type="OrthoDB" id="5402619at2759"/>
<name>A0A8H3EYT5_9LECA</name>
<protein>
    <submittedName>
        <fullName evidence="2">Uncharacterized protein</fullName>
    </submittedName>
</protein>
<feature type="region of interest" description="Disordered" evidence="1">
    <location>
        <begin position="335"/>
        <end position="356"/>
    </location>
</feature>
<dbReference type="EMBL" id="CAJPDT010000014">
    <property type="protein sequence ID" value="CAF9915057.1"/>
    <property type="molecule type" value="Genomic_DNA"/>
</dbReference>
<reference evidence="2" key="1">
    <citation type="submission" date="2021-03" db="EMBL/GenBank/DDBJ databases">
        <authorList>
            <person name="Tagirdzhanova G."/>
        </authorList>
    </citation>
    <scope>NUCLEOTIDE SEQUENCE</scope>
</reference>
<feature type="region of interest" description="Disordered" evidence="1">
    <location>
        <begin position="66"/>
        <end position="134"/>
    </location>
</feature>
<sequence>MSTTRDASQAQNPMHDVGPPSGTSQSFEDVPLSPLNDEYKSSVTPSGFPHVPLEHEIVASRSVWDDSAASDELSDQQSITSTVLSGQGSPAAAPSTPSEDSLSAVEDQAQVPSETSRSPEKEEPKSMAAVFTPSLDLTRTPDAVTLGTASAVTLLETPVAPDSLPTPIIAVNKVRFSTESLRDGNLDLSIFESDINNEPSESSDELTVSNPSATVLAHATLPRVERPETSTRSSIPEFFEVPIPIFPFPAGTTRCKHRDCPIKHRHEQGPYLHKGKLRTREGSIFGSSNPPPEVWFLYDMSRNETFQGTSDKAFASVQLFVKYHFGETRGEYIHGPSEAGRSVQKGEKQAGSAGKKSRFWRFWG</sequence>
<evidence type="ECO:0000313" key="2">
    <source>
        <dbReference type="EMBL" id="CAF9915057.1"/>
    </source>
</evidence>
<accession>A0A8H3EYT5</accession>